<dbReference type="RefSeq" id="WP_116110324.1">
    <property type="nucleotide sequence ID" value="NZ_CP091196.1"/>
</dbReference>
<name>A0ABY4P0T5_9PSEU</name>
<reference evidence="1" key="1">
    <citation type="submission" date="2022-01" db="EMBL/GenBank/DDBJ databases">
        <title>PSI-footprinting approach for the identification of protein synthesis inhibitor producers.</title>
        <authorList>
            <person name="Handel F."/>
            <person name="Kulik A."/>
            <person name="Wex K.W."/>
            <person name="Berscheid A."/>
            <person name="Saur J.S."/>
            <person name="Winkler A."/>
            <person name="Wibberg D."/>
            <person name="Kalinowski J."/>
            <person name="Broetz-Oesterhelt H."/>
            <person name="Mast Y."/>
        </authorList>
    </citation>
    <scope>NUCLEOTIDE SEQUENCE</scope>
    <source>
        <strain evidence="1">KNN 49.3e</strain>
    </source>
</reference>
<dbReference type="Proteomes" id="UP000830158">
    <property type="component" value="Chromosome"/>
</dbReference>
<proteinExistence type="predicted"/>
<keyword evidence="2" id="KW-1185">Reference proteome</keyword>
<gene>
    <name evidence="1" type="ORF">L1857_25640</name>
</gene>
<sequence length="157" mass="17635">MTDQSLLELPVLHAVRLLGFANSRAVAERAGTNHDEALRVLRESERAGWVQHGAFADIDGWSEDVVAAVYREFLPLNARLLRAVTDWQIKPAGTDRFAPNGHSDRAYRSALRKARSGQHNWIGKTDVDSCHRVWFQLHEDLVATLGIDRLTESQAPK</sequence>
<evidence type="ECO:0000313" key="2">
    <source>
        <dbReference type="Proteomes" id="UP000830158"/>
    </source>
</evidence>
<protein>
    <submittedName>
        <fullName evidence="1">Uncharacterized protein</fullName>
    </submittedName>
</protein>
<dbReference type="EMBL" id="CP091196">
    <property type="protein sequence ID" value="UQS25950.1"/>
    <property type="molecule type" value="Genomic_DNA"/>
</dbReference>
<accession>A0ABY4P0T5</accession>
<organism evidence="1 2">
    <name type="scientific">Amycolatopsis thermalba</name>
    <dbReference type="NCBI Taxonomy" id="944492"/>
    <lineage>
        <taxon>Bacteria</taxon>
        <taxon>Bacillati</taxon>
        <taxon>Actinomycetota</taxon>
        <taxon>Actinomycetes</taxon>
        <taxon>Pseudonocardiales</taxon>
        <taxon>Pseudonocardiaceae</taxon>
        <taxon>Amycolatopsis</taxon>
    </lineage>
</organism>
<evidence type="ECO:0000313" key="1">
    <source>
        <dbReference type="EMBL" id="UQS25950.1"/>
    </source>
</evidence>